<proteinExistence type="inferred from homology"/>
<dbReference type="InterPro" id="IPR050221">
    <property type="entry name" value="26S_Proteasome_ATPase"/>
</dbReference>
<evidence type="ECO:0000256" key="2">
    <source>
        <dbReference type="ARBA" id="ARBA00022741"/>
    </source>
</evidence>
<organism evidence="5 6">
    <name type="scientific">Acidocella aquatica</name>
    <dbReference type="NCBI Taxonomy" id="1922313"/>
    <lineage>
        <taxon>Bacteria</taxon>
        <taxon>Pseudomonadati</taxon>
        <taxon>Pseudomonadota</taxon>
        <taxon>Alphaproteobacteria</taxon>
        <taxon>Acetobacterales</taxon>
        <taxon>Acidocellaceae</taxon>
        <taxon>Acidocella</taxon>
    </lineage>
</organism>
<comment type="caution">
    <text evidence="5">The sequence shown here is derived from an EMBL/GenBank/DDBJ whole genome shotgun (WGS) entry which is preliminary data.</text>
</comment>
<keyword evidence="2" id="KW-0547">Nucleotide-binding</keyword>
<name>A0ABQ6ABG1_9PROT</name>
<dbReference type="InterPro" id="IPR003959">
    <property type="entry name" value="ATPase_AAA_core"/>
</dbReference>
<dbReference type="PANTHER" id="PTHR23073">
    <property type="entry name" value="26S PROTEASOME REGULATORY SUBUNIT"/>
    <property type="match status" value="1"/>
</dbReference>
<gene>
    <name evidence="5" type="ORF">GCM10010909_33340</name>
</gene>
<protein>
    <recommendedName>
        <fullName evidence="4">AAA+ ATPase domain-containing protein</fullName>
    </recommendedName>
</protein>
<dbReference type="Gene3D" id="3.40.50.300">
    <property type="entry name" value="P-loop containing nucleotide triphosphate hydrolases"/>
    <property type="match status" value="2"/>
</dbReference>
<feature type="domain" description="AAA+ ATPase" evidence="4">
    <location>
        <begin position="270"/>
        <end position="398"/>
    </location>
</feature>
<keyword evidence="6" id="KW-1185">Reference proteome</keyword>
<dbReference type="InterPro" id="IPR027417">
    <property type="entry name" value="P-loop_NTPase"/>
</dbReference>
<dbReference type="Pfam" id="PF00004">
    <property type="entry name" value="AAA"/>
    <property type="match status" value="2"/>
</dbReference>
<evidence type="ECO:0000256" key="3">
    <source>
        <dbReference type="ARBA" id="ARBA00022840"/>
    </source>
</evidence>
<dbReference type="EMBL" id="BSOS01000094">
    <property type="protein sequence ID" value="GLR68652.1"/>
    <property type="molecule type" value="Genomic_DNA"/>
</dbReference>
<dbReference type="SUPFAM" id="SSF52540">
    <property type="entry name" value="P-loop containing nucleoside triphosphate hydrolases"/>
    <property type="match status" value="2"/>
</dbReference>
<evidence type="ECO:0000256" key="1">
    <source>
        <dbReference type="ARBA" id="ARBA00006914"/>
    </source>
</evidence>
<comment type="similarity">
    <text evidence="1">Belongs to the AAA ATPase family.</text>
</comment>
<dbReference type="RefSeq" id="WP_284259504.1">
    <property type="nucleotide sequence ID" value="NZ_BSOS01000094.1"/>
</dbReference>
<feature type="domain" description="AAA+ ATPase" evidence="4">
    <location>
        <begin position="506"/>
        <end position="635"/>
    </location>
</feature>
<evidence type="ECO:0000313" key="5">
    <source>
        <dbReference type="EMBL" id="GLR68652.1"/>
    </source>
</evidence>
<accession>A0ABQ6ABG1</accession>
<reference evidence="6" key="1">
    <citation type="journal article" date="2019" name="Int. J. Syst. Evol. Microbiol.">
        <title>The Global Catalogue of Microorganisms (GCM) 10K type strain sequencing project: providing services to taxonomists for standard genome sequencing and annotation.</title>
        <authorList>
            <consortium name="The Broad Institute Genomics Platform"/>
            <consortium name="The Broad Institute Genome Sequencing Center for Infectious Disease"/>
            <person name="Wu L."/>
            <person name="Ma J."/>
        </authorList>
    </citation>
    <scope>NUCLEOTIDE SEQUENCE [LARGE SCALE GENOMIC DNA]</scope>
    <source>
        <strain evidence="6">NBRC 112502</strain>
    </source>
</reference>
<keyword evidence="3" id="KW-0067">ATP-binding</keyword>
<evidence type="ECO:0000259" key="4">
    <source>
        <dbReference type="SMART" id="SM00382"/>
    </source>
</evidence>
<dbReference type="InterPro" id="IPR003593">
    <property type="entry name" value="AAA+_ATPase"/>
</dbReference>
<dbReference type="SMART" id="SM00382">
    <property type="entry name" value="AAA"/>
    <property type="match status" value="2"/>
</dbReference>
<dbReference type="Proteomes" id="UP001156641">
    <property type="component" value="Unassembled WGS sequence"/>
</dbReference>
<dbReference type="CDD" id="cd19481">
    <property type="entry name" value="RecA-like_protease"/>
    <property type="match status" value="1"/>
</dbReference>
<evidence type="ECO:0000313" key="6">
    <source>
        <dbReference type="Proteomes" id="UP001156641"/>
    </source>
</evidence>
<sequence length="709" mass="78122">MTKSLAKMLDSIRDDFDELEEPEFAGFAHCACETTALLRYAANFMSCVDSAQEEAASFTRWLAHNRARFNLNDELFSQPEMSHRRNAPTGTVGRRRWKGLRDAVMLQLEQPTPEGVVASGLAAVSAALGFDELDAALFGIIFRYGHDNTMERLFDLISQARKRPNSLRRFTDNFAILTNMPQQEVARRFRPDALMCASGAIRIDEDGDIHMSGRVRNLIFNCGETGEDMRSQLLGAPVATKLPWEAFRHLGRESELARDMLGRALADGERGVHILLYGPPGTGKTEFSAALAEALGFKLHVVGEADGNGGEPSRGERLSDLLLAQRVNGGEQALYLFDEAEDLFRGSYRDREPDPKIFIHRLLETAKVPMIWAANDIHAFTPAVLRRMSLCIEVKLPETPRRAELWQELAANEGVVLDAATAGELARLIPSAPSVARTALRAARLTDGRAETARLVARGMAKAIGHGQMPTPEAAPGEELYDPALSRADMDLPALVARLARPGAPRAVSLLLSGPPGTGKSAFARHLAEAMGLGVLHKRGSDIFGSFVGETERNIAAAFAEARESQKFLIFDEVDSLLAGRGRAVRNWEVSQVNEMLTWMESHPQPFACTTNLPEGLDAASLRRFLIRVNFDHLAPAQSLRLFRNVFGMEPPERLARLDRLTPADFTRLSRRLAVLGETPSEHRLVALLETEMEAREGKPRGIGFARHG</sequence>